<accession>A0A9P1D3E7</accession>
<dbReference type="EMBL" id="CAMXCT030002902">
    <property type="protein sequence ID" value="CAL4788558.1"/>
    <property type="molecule type" value="Genomic_DNA"/>
</dbReference>
<proteinExistence type="predicted"/>
<reference evidence="1" key="1">
    <citation type="submission" date="2022-10" db="EMBL/GenBank/DDBJ databases">
        <authorList>
            <person name="Chen Y."/>
            <person name="Dougan E. K."/>
            <person name="Chan C."/>
            <person name="Rhodes N."/>
            <person name="Thang M."/>
        </authorList>
    </citation>
    <scope>NUCLEOTIDE SEQUENCE</scope>
</reference>
<evidence type="ECO:0000313" key="2">
    <source>
        <dbReference type="EMBL" id="CAL4788558.1"/>
    </source>
</evidence>
<dbReference type="Proteomes" id="UP001152797">
    <property type="component" value="Unassembled WGS sequence"/>
</dbReference>
<sequence length="340" mass="39590">MVIWATALWRATAAVWLEPRQIDSDLTLQRLHISDSAGINKPQQCLTPEKKMPRGGHMGIWRPLPKDIFKSRWKRFFKRCYRPRTGGNALDRAPPHIQADHMDGVPSPWKLHMREAEKGTYFRDERIAGIHYRNNQERYLRPAIHCTEGIASDVILRSLDPGRHNYMSLTGFGKLEAAWMHIDGTKEDGTQPATPWEDSVPEHILNEMKPLMGRKETWEVIKTRPNFFVVRKLRQLCEEQEIVFKDGIAGLRDPRQRAGAEGPDRGNFPYVDEQASLLDELTLDEILRIRHKTNSRRHPKWKEVQYWFKRWHGIYLRKRAIKRAELKEAQGIAKKALGAA</sequence>
<protein>
    <submittedName>
        <fullName evidence="1">Uncharacterized protein</fullName>
    </submittedName>
</protein>
<comment type="caution">
    <text evidence="1">The sequence shown here is derived from an EMBL/GenBank/DDBJ whole genome shotgun (WGS) entry which is preliminary data.</text>
</comment>
<dbReference type="OrthoDB" id="427543at2759"/>
<dbReference type="EMBL" id="CAMXCT020002902">
    <property type="protein sequence ID" value="CAL1154621.1"/>
    <property type="molecule type" value="Genomic_DNA"/>
</dbReference>
<evidence type="ECO:0000313" key="1">
    <source>
        <dbReference type="EMBL" id="CAI4001246.1"/>
    </source>
</evidence>
<evidence type="ECO:0000313" key="3">
    <source>
        <dbReference type="Proteomes" id="UP001152797"/>
    </source>
</evidence>
<dbReference type="AlphaFoldDB" id="A0A9P1D3E7"/>
<dbReference type="EMBL" id="CAMXCT010002902">
    <property type="protein sequence ID" value="CAI4001246.1"/>
    <property type="molecule type" value="Genomic_DNA"/>
</dbReference>
<name>A0A9P1D3E7_9DINO</name>
<reference evidence="2 3" key="2">
    <citation type="submission" date="2024-05" db="EMBL/GenBank/DDBJ databases">
        <authorList>
            <person name="Chen Y."/>
            <person name="Shah S."/>
            <person name="Dougan E. K."/>
            <person name="Thang M."/>
            <person name="Chan C."/>
        </authorList>
    </citation>
    <scope>NUCLEOTIDE SEQUENCE [LARGE SCALE GENOMIC DNA]</scope>
</reference>
<organism evidence="1">
    <name type="scientific">Cladocopium goreaui</name>
    <dbReference type="NCBI Taxonomy" id="2562237"/>
    <lineage>
        <taxon>Eukaryota</taxon>
        <taxon>Sar</taxon>
        <taxon>Alveolata</taxon>
        <taxon>Dinophyceae</taxon>
        <taxon>Suessiales</taxon>
        <taxon>Symbiodiniaceae</taxon>
        <taxon>Cladocopium</taxon>
    </lineage>
</organism>
<keyword evidence="3" id="KW-1185">Reference proteome</keyword>
<gene>
    <name evidence="1" type="ORF">C1SCF055_LOCUS27304</name>
</gene>